<gene>
    <name evidence="2" type="ORF">C1949_10725</name>
</gene>
<comment type="caution">
    <text evidence="2">The sequence shown here is derived from an EMBL/GenBank/DDBJ whole genome shotgun (WGS) entry which is preliminary data.</text>
</comment>
<dbReference type="AlphaFoldDB" id="A0A2P4EUM1"/>
<evidence type="ECO:0000259" key="1">
    <source>
        <dbReference type="PROSITE" id="PS50006"/>
    </source>
</evidence>
<organism evidence="2 3">
    <name type="scientific">Halopseudomonas oceani</name>
    <dbReference type="NCBI Taxonomy" id="1708783"/>
    <lineage>
        <taxon>Bacteria</taxon>
        <taxon>Pseudomonadati</taxon>
        <taxon>Pseudomonadota</taxon>
        <taxon>Gammaproteobacteria</taxon>
        <taxon>Pseudomonadales</taxon>
        <taxon>Pseudomonadaceae</taxon>
        <taxon>Halopseudomonas</taxon>
    </lineage>
</organism>
<proteinExistence type="predicted"/>
<dbReference type="Gene3D" id="2.60.200.20">
    <property type="match status" value="1"/>
</dbReference>
<dbReference type="CDD" id="cd00060">
    <property type="entry name" value="FHA"/>
    <property type="match status" value="1"/>
</dbReference>
<dbReference type="SUPFAM" id="SSF49879">
    <property type="entry name" value="SMAD/FHA domain"/>
    <property type="match status" value="1"/>
</dbReference>
<reference evidence="2 3" key="1">
    <citation type="submission" date="2018-01" db="EMBL/GenBank/DDBJ databases">
        <title>Draft genome of the type strain Pseudomonas oceani DSM 100277 isolated from the deep water in Okinawa trough, northwestern Pacific Ocean.</title>
        <authorList>
            <person name="Gomila M."/>
            <person name="Mulet M."/>
            <person name="Garcia-Valdes E."/>
            <person name="Lalucat J."/>
        </authorList>
    </citation>
    <scope>NUCLEOTIDE SEQUENCE [LARGE SCALE GENOMIC DNA]</scope>
    <source>
        <strain evidence="2 3">DSM 100277</strain>
    </source>
</reference>
<dbReference type="Proteomes" id="UP000243451">
    <property type="component" value="Unassembled WGS sequence"/>
</dbReference>
<name>A0A2P4EUM1_9GAMM</name>
<dbReference type="InterPro" id="IPR000253">
    <property type="entry name" value="FHA_dom"/>
</dbReference>
<accession>A0A2P4EUM1</accession>
<dbReference type="InterPro" id="IPR008984">
    <property type="entry name" value="SMAD_FHA_dom_sf"/>
</dbReference>
<sequence>MELTLEVIHPPRHNGEPPLSHTFRAAGGIIGRASQCDWILEDPSRVLSGQHAEVHFDQQRYQLIDLSSNGVTRKHDSLRLPKGTPVPIEHGEVYRMGEFEIRARLHAASALPPHALIPDDAFLELDSDSAATSSGDLLDLLSSGSGHPTPSTVNAAVTTEGEHHRIESEHIRLPREAVPPQCTQPASDDLAQQVCQRLGLEGQHKFARHYALQAATLLRVLIGEIRQSLHTQQQLDSQLDCSTEPHPWSRSESPEACLAQLLQRSDDAASLLRSACNRLRAQTLALHQASQHSAERLPLLLAPHQLTTALGALRTDGARWRALCQLYAQQPEQVQQRYHNAFNAAYREQSRILSSLHQHFG</sequence>
<dbReference type="OrthoDB" id="273564at2"/>
<dbReference type="EMBL" id="PPSK01000009">
    <property type="protein sequence ID" value="POB03161.1"/>
    <property type="molecule type" value="Genomic_DNA"/>
</dbReference>
<feature type="domain" description="FHA" evidence="1">
    <location>
        <begin position="28"/>
        <end position="78"/>
    </location>
</feature>
<keyword evidence="3" id="KW-1185">Reference proteome</keyword>
<evidence type="ECO:0000313" key="3">
    <source>
        <dbReference type="Proteomes" id="UP000243451"/>
    </source>
</evidence>
<dbReference type="RefSeq" id="WP_104738480.1">
    <property type="nucleotide sequence ID" value="NZ_BMHR01000009.1"/>
</dbReference>
<dbReference type="Pfam" id="PF00498">
    <property type="entry name" value="FHA"/>
    <property type="match status" value="1"/>
</dbReference>
<dbReference type="PROSITE" id="PS50006">
    <property type="entry name" value="FHA_DOMAIN"/>
    <property type="match status" value="1"/>
</dbReference>
<protein>
    <recommendedName>
        <fullName evidence="1">FHA domain-containing protein</fullName>
    </recommendedName>
</protein>
<evidence type="ECO:0000313" key="2">
    <source>
        <dbReference type="EMBL" id="POB03161.1"/>
    </source>
</evidence>